<sequence length="334" mass="37624">MKIQGIVSASLLFFASLTAFATSNAPTYPVLSQQFSEQYNGLFHLEAITLEPLDARGNQATYSVKGDMSATEDLYAIVGMAADYQLVEKTWTKGKPVKFSAMMTATGTPESGWTTSFLSMQTAAKNVGHPLEDAGNQDKYLIVNDFGFDARLAKINADYASLKARQQVSLTRQKALEQEIATLERQINASWGEDKNGKPLTRSDVQDALLQELYQFGKDNDPLKFENHYNATVYEPALEACQKKPDCDATPLRKARDIALSDQQRKYSVQFKIMSNKIKDEMAARDDTLQPLRLKQGELRTELMKLNTSSDEAQRRLERWDRDIAYLRRNGIIH</sequence>
<keyword evidence="1" id="KW-0175">Coiled coil</keyword>
<dbReference type="OrthoDB" id="6622571at2"/>
<dbReference type="InterPro" id="IPR009592">
    <property type="entry name" value="DUF1202"/>
</dbReference>
<evidence type="ECO:0000313" key="3">
    <source>
        <dbReference type="EMBL" id="KFC05479.1"/>
    </source>
</evidence>
<accession>A0A085A5I4</accession>
<name>A0A085A5I4_9ENTR</name>
<dbReference type="AlphaFoldDB" id="A0A085A5I4"/>
<evidence type="ECO:0000256" key="2">
    <source>
        <dbReference type="SAM" id="SignalP"/>
    </source>
</evidence>
<organism evidence="3 4">
    <name type="scientific">Trabulsiella guamensis ATCC 49490</name>
    <dbReference type="NCBI Taxonomy" id="1005994"/>
    <lineage>
        <taxon>Bacteria</taxon>
        <taxon>Pseudomonadati</taxon>
        <taxon>Pseudomonadota</taxon>
        <taxon>Gammaproteobacteria</taxon>
        <taxon>Enterobacterales</taxon>
        <taxon>Enterobacteriaceae</taxon>
        <taxon>Trabulsiella</taxon>
    </lineage>
</organism>
<feature type="signal peptide" evidence="2">
    <location>
        <begin position="1"/>
        <end position="21"/>
    </location>
</feature>
<dbReference type="Proteomes" id="UP000028630">
    <property type="component" value="Unassembled WGS sequence"/>
</dbReference>
<gene>
    <name evidence="3" type="ORF">GTGU_02865</name>
</gene>
<dbReference type="Pfam" id="PF06717">
    <property type="entry name" value="DUF1202"/>
    <property type="match status" value="1"/>
</dbReference>
<dbReference type="EMBL" id="JMTB01000090">
    <property type="protein sequence ID" value="KFC05479.1"/>
    <property type="molecule type" value="Genomic_DNA"/>
</dbReference>
<dbReference type="eggNOG" id="ENOG502Z9G0">
    <property type="taxonomic scope" value="Bacteria"/>
</dbReference>
<feature type="coiled-coil region" evidence="1">
    <location>
        <begin position="303"/>
        <end position="330"/>
    </location>
</feature>
<keyword evidence="2" id="KW-0732">Signal</keyword>
<evidence type="ECO:0000313" key="4">
    <source>
        <dbReference type="Proteomes" id="UP000028630"/>
    </source>
</evidence>
<proteinExistence type="predicted"/>
<comment type="caution">
    <text evidence="3">The sequence shown here is derived from an EMBL/GenBank/DDBJ whole genome shotgun (WGS) entry which is preliminary data.</text>
</comment>
<reference evidence="4" key="1">
    <citation type="submission" date="2014-05" db="EMBL/GenBank/DDBJ databases">
        <title>ATOL: Assembling a taxonomically balanced genome-scale reconstruction of the evolutionary history of the Enterobacteriaceae.</title>
        <authorList>
            <person name="Plunkett G. III"/>
            <person name="Neeno-Eckwall E.C."/>
            <person name="Glasner J.D."/>
            <person name="Perna N.T."/>
        </authorList>
    </citation>
    <scope>NUCLEOTIDE SEQUENCE [LARGE SCALE GENOMIC DNA]</scope>
    <source>
        <strain evidence="4">ATCC 49490</strain>
    </source>
</reference>
<protein>
    <submittedName>
        <fullName evidence="3">Putative alpha helix chain</fullName>
    </submittedName>
</protein>
<dbReference type="RefSeq" id="WP_051857359.1">
    <property type="nucleotide sequence ID" value="NZ_JMTB01000090.1"/>
</dbReference>
<evidence type="ECO:0000256" key="1">
    <source>
        <dbReference type="SAM" id="Coils"/>
    </source>
</evidence>
<keyword evidence="4" id="KW-1185">Reference proteome</keyword>
<feature type="chain" id="PRO_5001786250" evidence="2">
    <location>
        <begin position="22"/>
        <end position="334"/>
    </location>
</feature>